<organism evidence="2 3">
    <name type="scientific">Microlunatus kandeliicorticis</name>
    <dbReference type="NCBI Taxonomy" id="1759536"/>
    <lineage>
        <taxon>Bacteria</taxon>
        <taxon>Bacillati</taxon>
        <taxon>Actinomycetota</taxon>
        <taxon>Actinomycetes</taxon>
        <taxon>Propionibacteriales</taxon>
        <taxon>Propionibacteriaceae</taxon>
        <taxon>Microlunatus</taxon>
    </lineage>
</organism>
<dbReference type="Gene3D" id="2.40.50.100">
    <property type="match status" value="1"/>
</dbReference>
<evidence type="ECO:0000256" key="1">
    <source>
        <dbReference type="SAM" id="Phobius"/>
    </source>
</evidence>
<comment type="caution">
    <text evidence="2">The sequence shown here is derived from an EMBL/GenBank/DDBJ whole genome shotgun (WGS) entry which is preliminary data.</text>
</comment>
<keyword evidence="1" id="KW-0472">Membrane</keyword>
<evidence type="ECO:0008006" key="4">
    <source>
        <dbReference type="Google" id="ProtNLM"/>
    </source>
</evidence>
<sequence length="245" mass="25986">MTWIGRLRLLGGILAVVALVSVLTLVFNHRQTEAASHTATISTEQYAVGAAYGGTVTQQYVKDGDTVTKGQKLFTVLSIQLRQDVENGLTATSSDAYTVDQQAGTVTYRAVSGGTITDFQAKIGSSVISGATAARIDVTGSQFVIANYVLTPRDYDRVEKGATADILLPNDQTVRGTITAVKVQTRSGQADTEVRIDSDALRTSELAALAQSGTPVTATLHLRPVGPLAEANQIVFDFLRKIGVQ</sequence>
<gene>
    <name evidence="2" type="ORF">FHX74_000805</name>
</gene>
<keyword evidence="3" id="KW-1185">Reference proteome</keyword>
<name>A0A7W3IQ71_9ACTN</name>
<dbReference type="Proteomes" id="UP000523079">
    <property type="component" value="Unassembled WGS sequence"/>
</dbReference>
<accession>A0A7W3IQ71</accession>
<dbReference type="InterPro" id="IPR011053">
    <property type="entry name" value="Single_hybrid_motif"/>
</dbReference>
<dbReference type="AlphaFoldDB" id="A0A7W3IQ71"/>
<keyword evidence="1" id="KW-0812">Transmembrane</keyword>
<reference evidence="2 3" key="1">
    <citation type="submission" date="2020-07" db="EMBL/GenBank/DDBJ databases">
        <title>Sequencing the genomes of 1000 actinobacteria strains.</title>
        <authorList>
            <person name="Klenk H.-P."/>
        </authorList>
    </citation>
    <scope>NUCLEOTIDE SEQUENCE [LARGE SCALE GENOMIC DNA]</scope>
    <source>
        <strain evidence="2 3">DSM 100723</strain>
    </source>
</reference>
<dbReference type="EMBL" id="JACGWT010000001">
    <property type="protein sequence ID" value="MBA8793211.1"/>
    <property type="molecule type" value="Genomic_DNA"/>
</dbReference>
<evidence type="ECO:0000313" key="3">
    <source>
        <dbReference type="Proteomes" id="UP000523079"/>
    </source>
</evidence>
<keyword evidence="1" id="KW-1133">Transmembrane helix</keyword>
<evidence type="ECO:0000313" key="2">
    <source>
        <dbReference type="EMBL" id="MBA8793211.1"/>
    </source>
</evidence>
<protein>
    <recommendedName>
        <fullName evidence="4">HlyD family secretion protein</fullName>
    </recommendedName>
</protein>
<feature type="transmembrane region" description="Helical" evidence="1">
    <location>
        <begin position="7"/>
        <end position="27"/>
    </location>
</feature>
<dbReference type="RefSeq" id="WP_182558746.1">
    <property type="nucleotide sequence ID" value="NZ_JACGWT010000001.1"/>
</dbReference>
<proteinExistence type="predicted"/>
<dbReference type="SUPFAM" id="SSF51230">
    <property type="entry name" value="Single hybrid motif"/>
    <property type="match status" value="1"/>
</dbReference>